<dbReference type="GO" id="GO:0004519">
    <property type="term" value="F:endonuclease activity"/>
    <property type="evidence" value="ECO:0007669"/>
    <property type="project" value="UniProtKB-KW"/>
</dbReference>
<organism evidence="1 2">
    <name type="scientific">Kitasatospora cheerisanensis KCTC 2395</name>
    <dbReference type="NCBI Taxonomy" id="1348663"/>
    <lineage>
        <taxon>Bacteria</taxon>
        <taxon>Bacillati</taxon>
        <taxon>Actinomycetota</taxon>
        <taxon>Actinomycetes</taxon>
        <taxon>Kitasatosporales</taxon>
        <taxon>Streptomycetaceae</taxon>
        <taxon>Kitasatospora</taxon>
    </lineage>
</organism>
<dbReference type="InterPro" id="IPR036397">
    <property type="entry name" value="RNaseH_sf"/>
</dbReference>
<evidence type="ECO:0000313" key="1">
    <source>
        <dbReference type="EMBL" id="KDN88222.1"/>
    </source>
</evidence>
<accession>A0A066Z426</accession>
<proteinExistence type="predicted"/>
<sequence length="80" mass="8956">MIGRTAPNWHTVFHLPTYAPDLNPTEGVWSLVRRGIGNLTAADLGQITPAVKRRLKRIQYRPDLVDGRFIGTGLSFDLAR</sequence>
<dbReference type="Proteomes" id="UP000027178">
    <property type="component" value="Unassembled WGS sequence"/>
</dbReference>
<reference evidence="1 2" key="1">
    <citation type="submission" date="2014-05" db="EMBL/GenBank/DDBJ databases">
        <title>Draft Genome Sequence of Kitasatospora cheerisanensis KCTC 2395.</title>
        <authorList>
            <person name="Nam D.H."/>
        </authorList>
    </citation>
    <scope>NUCLEOTIDE SEQUENCE [LARGE SCALE GENOMIC DNA]</scope>
    <source>
        <strain evidence="1 2">KCTC 2395</strain>
    </source>
</reference>
<dbReference type="HOGENOM" id="CLU_195952_0_0_11"/>
<dbReference type="Gene3D" id="3.30.420.10">
    <property type="entry name" value="Ribonuclease H-like superfamily/Ribonuclease H"/>
    <property type="match status" value="1"/>
</dbReference>
<name>A0A066Z426_9ACTN</name>
<keyword evidence="1" id="KW-0255">Endonuclease</keyword>
<dbReference type="PATRIC" id="fig|1348663.4.peg.6"/>
<dbReference type="EMBL" id="JNBY01000002">
    <property type="protein sequence ID" value="KDN88222.1"/>
    <property type="molecule type" value="Genomic_DNA"/>
</dbReference>
<keyword evidence="1" id="KW-0540">Nuclease</keyword>
<comment type="caution">
    <text evidence="1">The sequence shown here is derived from an EMBL/GenBank/DDBJ whole genome shotgun (WGS) entry which is preliminary data.</text>
</comment>
<dbReference type="AlphaFoldDB" id="A0A066Z426"/>
<evidence type="ECO:0000313" key="2">
    <source>
        <dbReference type="Proteomes" id="UP000027178"/>
    </source>
</evidence>
<keyword evidence="1" id="KW-0378">Hydrolase</keyword>
<dbReference type="GO" id="GO:0003676">
    <property type="term" value="F:nucleic acid binding"/>
    <property type="evidence" value="ECO:0007669"/>
    <property type="project" value="InterPro"/>
</dbReference>
<dbReference type="eggNOG" id="COG3335">
    <property type="taxonomic scope" value="Bacteria"/>
</dbReference>
<protein>
    <submittedName>
        <fullName evidence="1">DDE endonuclease</fullName>
    </submittedName>
</protein>
<keyword evidence="2" id="KW-1185">Reference proteome</keyword>
<gene>
    <name evidence="1" type="ORF">KCH_00130</name>
</gene>